<evidence type="ECO:0000313" key="3">
    <source>
        <dbReference type="Proteomes" id="UP001066276"/>
    </source>
</evidence>
<organism evidence="2 3">
    <name type="scientific">Pleurodeles waltl</name>
    <name type="common">Iberian ribbed newt</name>
    <dbReference type="NCBI Taxonomy" id="8319"/>
    <lineage>
        <taxon>Eukaryota</taxon>
        <taxon>Metazoa</taxon>
        <taxon>Chordata</taxon>
        <taxon>Craniata</taxon>
        <taxon>Vertebrata</taxon>
        <taxon>Euteleostomi</taxon>
        <taxon>Amphibia</taxon>
        <taxon>Batrachia</taxon>
        <taxon>Caudata</taxon>
        <taxon>Salamandroidea</taxon>
        <taxon>Salamandridae</taxon>
        <taxon>Pleurodelinae</taxon>
        <taxon>Pleurodeles</taxon>
    </lineage>
</organism>
<gene>
    <name evidence="2" type="ORF">NDU88_002652</name>
</gene>
<feature type="region of interest" description="Disordered" evidence="1">
    <location>
        <begin position="72"/>
        <end position="114"/>
    </location>
</feature>
<reference evidence="2" key="1">
    <citation type="journal article" date="2022" name="bioRxiv">
        <title>Sequencing and chromosome-scale assembly of the giantPleurodeles waltlgenome.</title>
        <authorList>
            <person name="Brown T."/>
            <person name="Elewa A."/>
            <person name="Iarovenko S."/>
            <person name="Subramanian E."/>
            <person name="Araus A.J."/>
            <person name="Petzold A."/>
            <person name="Susuki M."/>
            <person name="Suzuki K.-i.T."/>
            <person name="Hayashi T."/>
            <person name="Toyoda A."/>
            <person name="Oliveira C."/>
            <person name="Osipova E."/>
            <person name="Leigh N.D."/>
            <person name="Simon A."/>
            <person name="Yun M.H."/>
        </authorList>
    </citation>
    <scope>NUCLEOTIDE SEQUENCE</scope>
    <source>
        <strain evidence="2">20211129_DDA</strain>
        <tissue evidence="2">Liver</tissue>
    </source>
</reference>
<evidence type="ECO:0000256" key="1">
    <source>
        <dbReference type="SAM" id="MobiDB-lite"/>
    </source>
</evidence>
<feature type="compositionally biased region" description="Acidic residues" evidence="1">
    <location>
        <begin position="90"/>
        <end position="103"/>
    </location>
</feature>
<proteinExistence type="predicted"/>
<evidence type="ECO:0000313" key="2">
    <source>
        <dbReference type="EMBL" id="KAJ1193354.1"/>
    </source>
</evidence>
<keyword evidence="3" id="KW-1185">Reference proteome</keyword>
<accession>A0AAV7UWC1</accession>
<dbReference type="AlphaFoldDB" id="A0AAV7UWC1"/>
<dbReference type="Proteomes" id="UP001066276">
    <property type="component" value="Chromosome 2_2"/>
</dbReference>
<dbReference type="EMBL" id="JANPWB010000004">
    <property type="protein sequence ID" value="KAJ1193354.1"/>
    <property type="molecule type" value="Genomic_DNA"/>
</dbReference>
<comment type="caution">
    <text evidence="2">The sequence shown here is derived from an EMBL/GenBank/DDBJ whole genome shotgun (WGS) entry which is preliminary data.</text>
</comment>
<sequence>MERGACEGVLECDVVSAVSGYMLAEFGGIDENEWIRCDKEDQVLQEVKKYVREGWPNRRSVTVEVEPYGKVPFLQEDGPDDGVVPAVEPVDSDEEEAEEEDLDNRDSVIQPYFQ</sequence>
<protein>
    <submittedName>
        <fullName evidence="2">Uncharacterized protein</fullName>
    </submittedName>
</protein>
<name>A0AAV7UWC1_PLEWA</name>